<gene>
    <name evidence="2" type="ORF">PL9214650753</name>
</gene>
<keyword evidence="3" id="KW-1185">Reference proteome</keyword>
<feature type="compositionally biased region" description="Pro residues" evidence="1">
    <location>
        <begin position="351"/>
        <end position="389"/>
    </location>
</feature>
<accession>A0A1J1LTH6</accession>
<feature type="compositionally biased region" description="Low complexity" evidence="1">
    <location>
        <begin position="322"/>
        <end position="334"/>
    </location>
</feature>
<dbReference type="Proteomes" id="UP000184315">
    <property type="component" value="Unassembled WGS sequence"/>
</dbReference>
<evidence type="ECO:0000313" key="2">
    <source>
        <dbReference type="EMBL" id="CUR35314.1"/>
    </source>
</evidence>
<protein>
    <submittedName>
        <fullName evidence="2">Uncharacterized protein</fullName>
    </submittedName>
</protein>
<reference evidence="3" key="1">
    <citation type="submission" date="2015-10" db="EMBL/GenBank/DDBJ databases">
        <authorList>
            <person name="Regsiter A."/>
            <person name="william w."/>
        </authorList>
    </citation>
    <scope>NUCLEOTIDE SEQUENCE [LARGE SCALE GENOMIC DNA]</scope>
</reference>
<dbReference type="RefSeq" id="WP_186440462.1">
    <property type="nucleotide sequence ID" value="NZ_LN889813.1"/>
</dbReference>
<feature type="compositionally biased region" description="Pro residues" evidence="1">
    <location>
        <begin position="281"/>
        <end position="301"/>
    </location>
</feature>
<feature type="region of interest" description="Disordered" evidence="1">
    <location>
        <begin position="1802"/>
        <end position="1874"/>
    </location>
</feature>
<proteinExistence type="predicted"/>
<feature type="region of interest" description="Disordered" evidence="1">
    <location>
        <begin position="278"/>
        <end position="389"/>
    </location>
</feature>
<name>A0A1J1LTH6_9CYAN</name>
<sequence>MDDLQKFVKEFDKLGDKIGKLADKPEKFFKKLDKIFDKNAYLKLNSDVKQAVEAGLITPEEHFLLYGIYENRECSNVFSVSQYLQLNVDIKIAVEQEGLSAIEQFIDVGQSENRPWNPLFNINEYLNLNPDVEQAVQDGLTNATEHFLDAGIDENRSFSLVFNLPDYLALNPDIEAQVKQGLINPIKHFFDFGQFEKRECNKSFFNVKDYLAANPDVQKAVEEGRISAIAHFLEFGLAENRPFNPNISVTQILQKFNISSLAAISIEQIKQFIEASLSAPTPTPTPTPTPVPTPTPTPTPAPGTTTSDTPKIVFNESEGSTDDNTSTETPTTSTQQRPPIDLNIPERPTLSPTPTPEPTVTPTPQPTPVPTPVPTPEPTVAPTPQPTPVPSQEFFNLDYIKTTYADALKAGLKVEDLSTVSAQDIIDFLNKKGLELGINPSLYVDIKIYTQTYSQQLISFYKVTSVSELTFTQILNYISGEGLNQGNSPSLFIDLDFVKKNHAKKLEKFFKKALDKITKKDILQYIDQEGIKNGDKLCGCLDFDYIRLTYSAELTAKFGISIELIKNQQIFEFINSEEGSNVITNPAPTVDINFIKVVYAQQIAAYFSITIDQVVTLSNIQILQFINNVPPEQTIDTSWTVSLNYLEAVYGTQLVAQLGENPSIEQILQLIEEQGIKNGHTVSPFISLDYVKQLHLDKIIEKYNITDVTKIEDEDVLESVNVDHSIDVEYCRVKYVTQLAAYFKVSQEEVVNLTDEQIKVYILGIGLELGLNGNAIDFKKVEKLLEKELKDFFKIKDVKELTDGQINAFLSGEGKKIGLIKQISEAVDIEYYKGIYGEALTAQFGEDVTAEEVVEFVFGDAAPVIDVEFCLNQYADKLTQYAEGLGKTLQDLTPEDVKQYFLSNEGFDVNKNLTAFDLKAFITQYSSQLIAFYNVTSVEELNQTQVYEFITHEAYKFNLDLSGFISEAGLAFYKEQYAEKIAVKYGVEVSVVQELNANVLLDVVFGGWSNDLDTDYFRFKFEGDVQAVFGVATIAEVTDLQILEYLDEQETVDPKTINWFNTDEYVKKYGKDLEKALKDCYHVKDISELSSQQIIQFAFSVDAKAFSVEGLIDLQYVTDTFSSAIVGNDQVTEKWISQYISVDAGYVESQLSDLIAAETVTLEQINTVLGTTVASVDLLSKKQLIDLINNSEFKTALGEGVEIKLSQDTPNLDYIKETFAPALAEVLGVNFASITDDKTNVVTNDEVLTYLVENKAADIAAFAKVTEAEVTTDLAKQWLLEANVVPLNQDGATDNGGTPAEGTPTEIDLVYGRYQLEQLVTDKTLTLDTVNQFLPAPIESVDAITDQDLTNLLLNEEFQTALGENSIELVQPATLDLNFLRAEYQDELSAKYNLPVDTEFTEQQIKDYFSTTDADKIAAAGVSVEEYIQQLTVTEVPATNPTTEPTTDFDPKYVKFQLQDLLDQDVITLQDVNNVLTTDVQSLDTLTDEQVKELVLNEAFNKELGQDKALKLTQTETPDYQYVRSVYAQDLADAYKVSVNDVLAGDVVPLTDEQILQAFTESLSTVDVGYVSYQVEQLITDGTLNLDQVKQFLGTEDATFTTVEDLTNSQLIQLVYSPEFKDLLKAGNQTLELSPVDYQHYIEDNTDALKAAYPEVTNIDDLTLEQVKQFMYGEGVKQGIEIDKYLALDYLENTYSSAINSVEIDDQVVLNWLKDDYNELDVNYLRYQVEQLSVEQQTQLLTELQIEKDVNSLTDKDIISITFSDAYKELSSDKSIQLTAIDVDAYRQEYAEQLVNYYFPANDNIPDSGTPGDGTTSVDTKPEDTTDVGTTSVEPKPEDTTDVGTTSVEPKPEDTTDGGITTTTNQPEEGDSGNVNLDLVDKLSDKDIIKFAFSEGIKQGIDPLEFVDTEYLKTAFKAELATHYNVEVSAVDQLDDSLVADYVYGGILGAEIDYKFYSQTYKAELETTFSKSVEQLTDTEILQHALDVTIPQGKPIAPVDVDGFVKEYKKELSDIFGVEPKDLKKLDKGFLKDFILEQAKDYDLDGKKYTNLDYYRNQDGEELLDNYREENVYNLDPKKVFDYTVENPQEVPSTAPTIDLVWYQEQYADDIAANKAKIDTNKDSKISNDELSVYATGEGLIKGNKPSELLEDFDQYVADPQVQKDLLTYYNTESVDALTNPQIMTYMVGKGLSDGHEPFSDEFLTNNPGLEFEAFKQANAQALVQYTGVAIEQVTYLNVFSYEASAGLLNSTTSNNGLV</sequence>
<evidence type="ECO:0000313" key="3">
    <source>
        <dbReference type="Proteomes" id="UP000184315"/>
    </source>
</evidence>
<organism evidence="2 3">
    <name type="scientific">Planktothrix tepida PCC 9214</name>
    <dbReference type="NCBI Taxonomy" id="671072"/>
    <lineage>
        <taxon>Bacteria</taxon>
        <taxon>Bacillati</taxon>
        <taxon>Cyanobacteriota</taxon>
        <taxon>Cyanophyceae</taxon>
        <taxon>Oscillatoriophycideae</taxon>
        <taxon>Oscillatoriales</taxon>
        <taxon>Microcoleaceae</taxon>
        <taxon>Planktothrix</taxon>
    </lineage>
</organism>
<evidence type="ECO:0000256" key="1">
    <source>
        <dbReference type="SAM" id="MobiDB-lite"/>
    </source>
</evidence>
<dbReference type="EMBL" id="CZDF01000172">
    <property type="protein sequence ID" value="CUR35314.1"/>
    <property type="molecule type" value="Genomic_DNA"/>
</dbReference>